<reference evidence="2" key="1">
    <citation type="journal article" date="2023" name="G3 (Bethesda)">
        <title>A reference genome for the long-term kleptoplast-retaining sea slug Elysia crispata morphotype clarki.</title>
        <authorList>
            <person name="Eastman K.E."/>
            <person name="Pendleton A.L."/>
            <person name="Shaikh M.A."/>
            <person name="Suttiyut T."/>
            <person name="Ogas R."/>
            <person name="Tomko P."/>
            <person name="Gavelis G."/>
            <person name="Widhalm J.R."/>
            <person name="Wisecaver J.H."/>
        </authorList>
    </citation>
    <scope>NUCLEOTIDE SEQUENCE</scope>
    <source>
        <strain evidence="2">ECLA1</strain>
    </source>
</reference>
<evidence type="ECO:0000313" key="3">
    <source>
        <dbReference type="Proteomes" id="UP001283361"/>
    </source>
</evidence>
<feature type="region of interest" description="Disordered" evidence="1">
    <location>
        <begin position="38"/>
        <end position="71"/>
    </location>
</feature>
<accession>A0AAE0YP30</accession>
<evidence type="ECO:0000256" key="1">
    <source>
        <dbReference type="SAM" id="MobiDB-lite"/>
    </source>
</evidence>
<organism evidence="2 3">
    <name type="scientific">Elysia crispata</name>
    <name type="common">lettuce slug</name>
    <dbReference type="NCBI Taxonomy" id="231223"/>
    <lineage>
        <taxon>Eukaryota</taxon>
        <taxon>Metazoa</taxon>
        <taxon>Spiralia</taxon>
        <taxon>Lophotrochozoa</taxon>
        <taxon>Mollusca</taxon>
        <taxon>Gastropoda</taxon>
        <taxon>Heterobranchia</taxon>
        <taxon>Euthyneura</taxon>
        <taxon>Panpulmonata</taxon>
        <taxon>Sacoglossa</taxon>
        <taxon>Placobranchoidea</taxon>
        <taxon>Plakobranchidae</taxon>
        <taxon>Elysia</taxon>
    </lineage>
</organism>
<proteinExistence type="predicted"/>
<evidence type="ECO:0000313" key="2">
    <source>
        <dbReference type="EMBL" id="KAK3752700.1"/>
    </source>
</evidence>
<comment type="caution">
    <text evidence="2">The sequence shown here is derived from an EMBL/GenBank/DDBJ whole genome shotgun (WGS) entry which is preliminary data.</text>
</comment>
<protein>
    <submittedName>
        <fullName evidence="2">Uncharacterized protein</fullName>
    </submittedName>
</protein>
<feature type="compositionally biased region" description="Basic and acidic residues" evidence="1">
    <location>
        <begin position="38"/>
        <end position="48"/>
    </location>
</feature>
<dbReference type="AlphaFoldDB" id="A0AAE0YP30"/>
<keyword evidence="3" id="KW-1185">Reference proteome</keyword>
<sequence length="71" mass="8162">MTGRGSVGGQVSTYTTHRSWLRRKTNIAIRSHKLEEKRVVTSHRRGEYSRNVSQVTLTDKKKDDCSPQQMS</sequence>
<gene>
    <name evidence="2" type="ORF">RRG08_063554</name>
</gene>
<dbReference type="EMBL" id="JAWDGP010005743">
    <property type="protein sequence ID" value="KAK3752700.1"/>
    <property type="molecule type" value="Genomic_DNA"/>
</dbReference>
<dbReference type="Proteomes" id="UP001283361">
    <property type="component" value="Unassembled WGS sequence"/>
</dbReference>
<name>A0AAE0YP30_9GAST</name>